<dbReference type="VEuPathDB" id="FungiDB:AeMF1_017244"/>
<reference evidence="1 2" key="1">
    <citation type="submission" date="2019-07" db="EMBL/GenBank/DDBJ databases">
        <title>Genomics analysis of Aphanomyces spp. identifies a new class of oomycete effector associated with host adaptation.</title>
        <authorList>
            <person name="Gaulin E."/>
        </authorList>
    </citation>
    <scope>NUCLEOTIDE SEQUENCE [LARGE SCALE GENOMIC DNA]</scope>
    <source>
        <strain evidence="1 2">ATCC 201684</strain>
    </source>
</reference>
<dbReference type="AlphaFoldDB" id="A0A6G0WLS7"/>
<organism evidence="1 2">
    <name type="scientific">Aphanomyces euteiches</name>
    <dbReference type="NCBI Taxonomy" id="100861"/>
    <lineage>
        <taxon>Eukaryota</taxon>
        <taxon>Sar</taxon>
        <taxon>Stramenopiles</taxon>
        <taxon>Oomycota</taxon>
        <taxon>Saprolegniomycetes</taxon>
        <taxon>Saprolegniales</taxon>
        <taxon>Verrucalvaceae</taxon>
        <taxon>Aphanomyces</taxon>
    </lineage>
</organism>
<dbReference type="EMBL" id="VJMJ01000179">
    <property type="protein sequence ID" value="KAF0728280.1"/>
    <property type="molecule type" value="Genomic_DNA"/>
</dbReference>
<comment type="caution">
    <text evidence="1">The sequence shown here is derived from an EMBL/GenBank/DDBJ whole genome shotgun (WGS) entry which is preliminary data.</text>
</comment>
<accession>A0A6G0WLS7</accession>
<proteinExistence type="predicted"/>
<protein>
    <submittedName>
        <fullName evidence="1">Uncharacterized protein</fullName>
    </submittedName>
</protein>
<evidence type="ECO:0000313" key="1">
    <source>
        <dbReference type="EMBL" id="KAF0728280.1"/>
    </source>
</evidence>
<gene>
    <name evidence="1" type="ORF">Ae201684_013831</name>
</gene>
<sequence length="347" mass="39070">MSVFLVASGADVNLLDMKGNPPFFGAPWHTILYPCLIAPAHKNLSASITACVDLQSRNLHFRQQILHYERRISEARAKTFITCTELFDSRKHREAVDEDIIQLNHEVRDVEDKVAKQNAVMNDLVRDKADCEALLTETEAATLSKQVESKFLWEEKSAVELEESRTQSELSTVQNHIRDKCESLACVTLMSGNERLLQHSFRALTRLSMVPDLMQKLAQNNLIIVILSGLEIYPKNVQIQIDGLRVLFQFVTSTGNIPSALLQRSVCAVSSALLLLRSTAVVDYANDVNLDAVESFVHLTTIAGAEDHLLRPIYDSLRSMHKQNSLRKNKSITKPAEDDERTFVQDL</sequence>
<evidence type="ECO:0000313" key="2">
    <source>
        <dbReference type="Proteomes" id="UP000481153"/>
    </source>
</evidence>
<keyword evidence="2" id="KW-1185">Reference proteome</keyword>
<name>A0A6G0WLS7_9STRA</name>
<dbReference type="Proteomes" id="UP000481153">
    <property type="component" value="Unassembled WGS sequence"/>
</dbReference>